<dbReference type="EMBL" id="MT141411">
    <property type="protein sequence ID" value="QJA60507.1"/>
    <property type="molecule type" value="Genomic_DNA"/>
</dbReference>
<dbReference type="AlphaFoldDB" id="A0A6M3ITU9"/>
<accession>A0A6M3ITU9</accession>
<gene>
    <name evidence="1" type="ORF">MM415B01106_0014</name>
</gene>
<name>A0A6M3ITU9_9ZZZZ</name>
<dbReference type="InterPro" id="IPR021497">
    <property type="entry name" value="GTA_holin_3TM"/>
</dbReference>
<sequence length="182" mass="19674">MLPLIPIIAGLAQIVPSIIGLLAGDEAEKHAEAVAGIATAITGQGTPEQAVSMIKADPEAQLKFQAVYLTYEAEIYREETKRLEAVNETMRAESKSERWPQYSWRPFNGFSFPVAVMGIYLLLPILGKTVPSVPEMVWVGWLAILGVATWDRGKEKRVKAGESKPGLLQGVIEAIKGGSANG</sequence>
<dbReference type="Pfam" id="PF11351">
    <property type="entry name" value="GTA_holin_3TM"/>
    <property type="match status" value="1"/>
</dbReference>
<protein>
    <submittedName>
        <fullName evidence="1">Putative holin</fullName>
    </submittedName>
</protein>
<evidence type="ECO:0000313" key="1">
    <source>
        <dbReference type="EMBL" id="QJA60507.1"/>
    </source>
</evidence>
<reference evidence="1" key="1">
    <citation type="submission" date="2020-03" db="EMBL/GenBank/DDBJ databases">
        <title>The deep terrestrial virosphere.</title>
        <authorList>
            <person name="Holmfeldt K."/>
            <person name="Nilsson E."/>
            <person name="Simone D."/>
            <person name="Lopez-Fernandez M."/>
            <person name="Wu X."/>
            <person name="de Brujin I."/>
            <person name="Lundin D."/>
            <person name="Andersson A."/>
            <person name="Bertilsson S."/>
            <person name="Dopson M."/>
        </authorList>
    </citation>
    <scope>NUCLEOTIDE SEQUENCE</scope>
    <source>
        <strain evidence="1">MM415B01106</strain>
    </source>
</reference>
<proteinExistence type="predicted"/>
<organism evidence="1">
    <name type="scientific">viral metagenome</name>
    <dbReference type="NCBI Taxonomy" id="1070528"/>
    <lineage>
        <taxon>unclassified sequences</taxon>
        <taxon>metagenomes</taxon>
        <taxon>organismal metagenomes</taxon>
    </lineage>
</organism>